<dbReference type="KEGG" id="mrr:Moror_2890"/>
<evidence type="ECO:0000259" key="8">
    <source>
        <dbReference type="Pfam" id="PF12830"/>
    </source>
</evidence>
<dbReference type="GO" id="GO:0140588">
    <property type="term" value="P:chromatin looping"/>
    <property type="evidence" value="ECO:0007669"/>
    <property type="project" value="InterPro"/>
</dbReference>
<dbReference type="GO" id="GO:0071169">
    <property type="term" value="P:establishment of protein localization to chromatin"/>
    <property type="evidence" value="ECO:0007669"/>
    <property type="project" value="TreeGrafter"/>
</dbReference>
<dbReference type="SUPFAM" id="SSF48371">
    <property type="entry name" value="ARM repeat"/>
    <property type="match status" value="1"/>
</dbReference>
<evidence type="ECO:0000256" key="6">
    <source>
        <dbReference type="RuleBase" id="RU364107"/>
    </source>
</evidence>
<feature type="compositionally biased region" description="Polar residues" evidence="7">
    <location>
        <begin position="353"/>
        <end position="367"/>
    </location>
</feature>
<feature type="region of interest" description="Disordered" evidence="7">
    <location>
        <begin position="229"/>
        <end position="335"/>
    </location>
</feature>
<evidence type="ECO:0000313" key="9">
    <source>
        <dbReference type="EMBL" id="ESK91261.1"/>
    </source>
</evidence>
<feature type="region of interest" description="Disordered" evidence="7">
    <location>
        <begin position="350"/>
        <end position="388"/>
    </location>
</feature>
<dbReference type="GO" id="GO:1990414">
    <property type="term" value="P:replication-born double-strand break repair via sister chromatid exchange"/>
    <property type="evidence" value="ECO:0007669"/>
    <property type="project" value="TreeGrafter"/>
</dbReference>
<dbReference type="InterPro" id="IPR024986">
    <property type="entry name" value="Nipped-B_C"/>
</dbReference>
<feature type="region of interest" description="Disordered" evidence="7">
    <location>
        <begin position="1869"/>
        <end position="1891"/>
    </location>
</feature>
<sequence length="1996" mass="216390">MAQNHHRPQYSNSNSSQDPRIASQRLLAAYPISSAVPTTHVTRHLDFPTAVQTPSYIQHNEYSYIGQTNDSYWRNQAVRYVQEQAGPSYPYPPAPPPWNTAHPSGFAPSVLAQAAAANAYPTPPPPSLSSSLAGALGNASSSSSSLAGALGNSNTGSSSVGSAYGNGPNSSSFTSAFGRPMPPPSLTGALGNSSSLAGALGPTHTPSYKPEDSSKFFDDLLTQKTRDMAVSNTHATPSRKALYPTESPDPLALQSRSMTSPKKRKPVVEIPVGSPSLKMQKRIHSTEGPSFTSKPQKPHVASIFPSVPPPPTTPSKSTIPITPSSTQTNSTTKSVRKALTISHISVPYKPWLTTPTSQRKSNSTPSLLTDRVKTKRDGEDVDEESGDELELVGYESPTKRSALRAGEREGPLEKLTSLIDDIFVAEDLSESAADFLVDPNTIRKLTKSITAVARSRTGTLNSSPRKISLGVGRSGAGWTAKTGGKLGEIDSTVLSRLLRILARSVRAGEDVDPFTNGQKASGKKETKSPKKKVTSKKGKEKAEEERSSKTPVDGEENAEEPQVASTSTPASTNEDVEEKLTRARDSILATESVVVLLGSERLAKQLYSEELLSSCLGSVKNGLERVIYPFVESAGTSTSSPSCLSLLSEIFSLLSSSLPRLTSLLAVGMSEGIVIQAVYVGVGPFFVSEAPDAAESGAKGSKKGKEKENVLSKTLGKSALRALRMEALGLIRSIFATYPTQRSWIIEEILTSLIKLSDEKGQGGGGQFRLRNNQSIRTVSALLIQLIQTSAHDVRIEARRIAKERHHAITLKSQASFTEKPEEEEGSWLDEFDKEEIRLYSTALDSATKTAKTVVLFLTQRSGRTKATTKSTPESAYRGILDGLITDLLTVLWWPEWPGAGVLLGVVGRVLLSSFDETNAKNTHVDNNALRAIALDHLGVIAAKIRGSALKFGSGSDGGQGRGLKGLDEIIKTIDAKEFQHLLAAHQDLAAHLVKRGSEDQAYDTAQELTSAALGQELASALQWISKSLSQYQARGDSDGDTEDELNLRQKSKANDTSSKGGKEKGGKEEKKLLNLGRNLKEALQDVWKEHPSDVFDVGTQDEIIRIDRLSEELGSLSTHPPGPLGTMLTRTLPSFQALLKVILHALDASQIFMRTKALRALGLIVGCDNSILGTPSVRSAIESHLLDSSSAVRDAAVELIGKYVLETPELEAVDAYYSKIADRIADTSIAVRKRVIKLLKAFYLSSSPTASPTSATGETSSQTQRQVDIATRLVLRMLDEDDGVKDLAIKTIGELWFPPSSSASSTTQSLVNKVAVIMGVSAMFNRSQSSPLEDLLHKIMFGKESGKQKEIEEICGVLIDGLVDASDLPGFTVNNCIRTIHLVASAYPSVITSSTAQTLLPYLKSPTNAEEQSTSDYLLKIFRSAIPTMPKTAIKFGQELQSTLQPMIIKPSNIGGLAALQESVACICTVVQHLTHDFTRLVSLLKSCNGRMQSAIRSPSTKMSPNETRALATLIFIASLLTEHCNFDKLREDHPELAKDINVIHEGSILEHVYSSLLELHNKHDDATLRARILQCLGFLFRAQPTLMTLEWSATIMDSIFASPDEEGKGRLLKIIQGFLVSEAVKHSAKEKEASKGVSTTAQVNMEELVGNTDGFADSGVASAVVQRYLTHILDACLSQHMQIQASAVEILTFTVKQGLAHPLQSFPYIVALETSPNNSLNSRASALHATLHGKHASLLNTRYIPSAKMSFEYQRKVVSPVQGYRMAPTPIAVLQRWYSLVREKRQPRQDFLKALVKVFQENSNYASFQDDVDFARYMAENFAAFDYKTLEEVLTVIKALTTTLSTTGTHILEVLSPSHLLATLREPQAKEPQPTDSSAMEGVTENGSTTATTTNLPFIRTSIIMAMVMLLKAHLKSLYGLSEDKCSKFVPGKKSAVGDKPATRRHENVISWDRLPFAAKPILTTEDSEAHKTRFLEIWNEDGVTAEPEDVDMA</sequence>
<comment type="subcellular location">
    <subcellularLocation>
        <location evidence="1 6">Nucleus</location>
    </subcellularLocation>
</comment>
<feature type="domain" description="Sister chromatid cohesion C-terminal" evidence="8">
    <location>
        <begin position="1663"/>
        <end position="1844"/>
    </location>
</feature>
<proteinExistence type="inferred from homology"/>
<dbReference type="Pfam" id="PF12830">
    <property type="entry name" value="Nipped-B_C"/>
    <property type="match status" value="1"/>
</dbReference>
<dbReference type="GO" id="GO:0061775">
    <property type="term" value="F:cohesin loader activity"/>
    <property type="evidence" value="ECO:0007669"/>
    <property type="project" value="InterPro"/>
</dbReference>
<feature type="compositionally biased region" description="Basic residues" evidence="7">
    <location>
        <begin position="529"/>
        <end position="539"/>
    </location>
</feature>
<dbReference type="InterPro" id="IPR026003">
    <property type="entry name" value="Cohesin_HEAT"/>
</dbReference>
<dbReference type="Proteomes" id="UP000017559">
    <property type="component" value="Unassembled WGS sequence"/>
</dbReference>
<evidence type="ECO:0000256" key="5">
    <source>
        <dbReference type="ARBA" id="ARBA00023306"/>
    </source>
</evidence>
<dbReference type="Pfam" id="PF12765">
    <property type="entry name" value="Cohesin_HEAT"/>
    <property type="match status" value="1"/>
</dbReference>
<protein>
    <recommendedName>
        <fullName evidence="6">Sister chromatid cohesion protein</fullName>
    </recommendedName>
</protein>
<feature type="region of interest" description="Disordered" evidence="7">
    <location>
        <begin position="510"/>
        <end position="579"/>
    </location>
</feature>
<dbReference type="GO" id="GO:0034087">
    <property type="term" value="P:establishment of mitotic sister chromatid cohesion"/>
    <property type="evidence" value="ECO:0007669"/>
    <property type="project" value="TreeGrafter"/>
</dbReference>
<dbReference type="STRING" id="1381753.V2XEK2"/>
<keyword evidence="10" id="KW-1185">Reference proteome</keyword>
<dbReference type="CDD" id="cd23958">
    <property type="entry name" value="SCC2"/>
    <property type="match status" value="1"/>
</dbReference>
<comment type="caution">
    <text evidence="9">The sequence shown here is derived from an EMBL/GenBank/DDBJ whole genome shotgun (WGS) entry which is preliminary data.</text>
</comment>
<dbReference type="EMBL" id="AWSO01000361">
    <property type="protein sequence ID" value="ESK91261.1"/>
    <property type="molecule type" value="Genomic_DNA"/>
</dbReference>
<dbReference type="GO" id="GO:0003682">
    <property type="term" value="F:chromatin binding"/>
    <property type="evidence" value="ECO:0007669"/>
    <property type="project" value="TreeGrafter"/>
</dbReference>
<dbReference type="GO" id="GO:0090694">
    <property type="term" value="C:Scc2-Scc4 cohesin loading complex"/>
    <property type="evidence" value="ECO:0007669"/>
    <property type="project" value="TreeGrafter"/>
</dbReference>
<gene>
    <name evidence="9" type="ORF">Moror_2890</name>
</gene>
<evidence type="ECO:0000313" key="10">
    <source>
        <dbReference type="Proteomes" id="UP000017559"/>
    </source>
</evidence>
<keyword evidence="4 6" id="KW-0539">Nucleus</keyword>
<evidence type="ECO:0000256" key="4">
    <source>
        <dbReference type="ARBA" id="ARBA00023242"/>
    </source>
</evidence>
<feature type="compositionally biased region" description="Low complexity" evidence="7">
    <location>
        <begin position="314"/>
        <end position="333"/>
    </location>
</feature>
<feature type="compositionally biased region" description="Polar residues" evidence="7">
    <location>
        <begin position="563"/>
        <end position="573"/>
    </location>
</feature>
<evidence type="ECO:0000256" key="7">
    <source>
        <dbReference type="SAM" id="MobiDB-lite"/>
    </source>
</evidence>
<keyword evidence="5 6" id="KW-0131">Cell cycle</keyword>
<feature type="compositionally biased region" description="Basic and acidic residues" evidence="7">
    <location>
        <begin position="1061"/>
        <end position="1071"/>
    </location>
</feature>
<organism evidence="9 10">
    <name type="scientific">Moniliophthora roreri (strain MCA 2997)</name>
    <name type="common">Cocoa frosty pod rot fungus</name>
    <name type="synonym">Crinipellis roreri</name>
    <dbReference type="NCBI Taxonomy" id="1381753"/>
    <lineage>
        <taxon>Eukaryota</taxon>
        <taxon>Fungi</taxon>
        <taxon>Dikarya</taxon>
        <taxon>Basidiomycota</taxon>
        <taxon>Agaricomycotina</taxon>
        <taxon>Agaricomycetes</taxon>
        <taxon>Agaricomycetidae</taxon>
        <taxon>Agaricales</taxon>
        <taxon>Marasmiineae</taxon>
        <taxon>Marasmiaceae</taxon>
        <taxon>Moniliophthora</taxon>
    </lineage>
</organism>
<evidence type="ECO:0000256" key="2">
    <source>
        <dbReference type="ARBA" id="ARBA00009252"/>
    </source>
</evidence>
<dbReference type="InterPro" id="IPR033031">
    <property type="entry name" value="Scc2/Nipped-B"/>
</dbReference>
<feature type="region of interest" description="Disordered" evidence="7">
    <location>
        <begin position="143"/>
        <end position="214"/>
    </location>
</feature>
<dbReference type="PANTHER" id="PTHR21704">
    <property type="entry name" value="NIPPED-B-LIKE PROTEIN DELANGIN SCC2-RELATED"/>
    <property type="match status" value="1"/>
</dbReference>
<dbReference type="HOGENOM" id="CLU_000655_0_0_1"/>
<comment type="similarity">
    <text evidence="2 6">Belongs to the SCC2/Nipped-B family.</text>
</comment>
<dbReference type="Gene3D" id="1.25.10.10">
    <property type="entry name" value="Leucine-rich Repeat Variant"/>
    <property type="match status" value="1"/>
</dbReference>
<reference evidence="9 10" key="1">
    <citation type="journal article" date="2014" name="BMC Genomics">
        <title>Genome and secretome analysis of the hemibiotrophic fungal pathogen, Moniliophthora roreri, which causes frosty pod rot disease of cacao: mechanisms of the biotrophic and necrotrophic phases.</title>
        <authorList>
            <person name="Meinhardt L.W."/>
            <person name="Costa G.G.L."/>
            <person name="Thomazella D.P.T."/>
            <person name="Teixeira P.J.P.L."/>
            <person name="Carazzolle M.F."/>
            <person name="Schuster S.C."/>
            <person name="Carlson J.E."/>
            <person name="Guiltinan M.J."/>
            <person name="Mieczkowski P."/>
            <person name="Farmer A."/>
            <person name="Ramaraj T."/>
            <person name="Crozier J."/>
            <person name="Davis R.E."/>
            <person name="Shao J."/>
            <person name="Melnick R.L."/>
            <person name="Pereira G.A.G."/>
            <person name="Bailey B.A."/>
        </authorList>
    </citation>
    <scope>NUCLEOTIDE SEQUENCE [LARGE SCALE GENOMIC DNA]</scope>
    <source>
        <strain evidence="9 10">MCA 2997</strain>
    </source>
</reference>
<evidence type="ECO:0000256" key="1">
    <source>
        <dbReference type="ARBA" id="ARBA00004123"/>
    </source>
</evidence>
<name>V2XEK2_MONRO</name>
<evidence type="ECO:0000256" key="3">
    <source>
        <dbReference type="ARBA" id="ARBA00022737"/>
    </source>
</evidence>
<dbReference type="PANTHER" id="PTHR21704:SF18">
    <property type="entry name" value="NIPPED-B-LIKE PROTEIN"/>
    <property type="match status" value="1"/>
</dbReference>
<accession>V2XEK2</accession>
<feature type="compositionally biased region" description="Acidic residues" evidence="7">
    <location>
        <begin position="379"/>
        <end position="388"/>
    </location>
</feature>
<dbReference type="InterPro" id="IPR016024">
    <property type="entry name" value="ARM-type_fold"/>
</dbReference>
<feature type="compositionally biased region" description="Low complexity" evidence="7">
    <location>
        <begin position="143"/>
        <end position="162"/>
    </location>
</feature>
<dbReference type="InterPro" id="IPR011989">
    <property type="entry name" value="ARM-like"/>
</dbReference>
<dbReference type="OrthoDB" id="418242at2759"/>
<feature type="region of interest" description="Disordered" evidence="7">
    <location>
        <begin position="1033"/>
        <end position="1071"/>
    </location>
</feature>
<keyword evidence="3 6" id="KW-0677">Repeat</keyword>
<dbReference type="GO" id="GO:0010468">
    <property type="term" value="P:regulation of gene expression"/>
    <property type="evidence" value="ECO:0007669"/>
    <property type="project" value="InterPro"/>
</dbReference>